<feature type="chain" id="PRO_5042239051" evidence="2">
    <location>
        <begin position="21"/>
        <end position="108"/>
    </location>
</feature>
<evidence type="ECO:0000256" key="1">
    <source>
        <dbReference type="SAM" id="MobiDB-lite"/>
    </source>
</evidence>
<evidence type="ECO:0000313" key="4">
    <source>
        <dbReference type="Proteomes" id="UP001221757"/>
    </source>
</evidence>
<comment type="caution">
    <text evidence="3">The sequence shown here is derived from an EMBL/GenBank/DDBJ whole genome shotgun (WGS) entry which is preliminary data.</text>
</comment>
<feature type="signal peptide" evidence="2">
    <location>
        <begin position="1"/>
        <end position="20"/>
    </location>
</feature>
<accession>A0AAD7CVG6</accession>
<keyword evidence="4" id="KW-1185">Reference proteome</keyword>
<dbReference type="Proteomes" id="UP001221757">
    <property type="component" value="Unassembled WGS sequence"/>
</dbReference>
<gene>
    <name evidence="3" type="ORF">B0H17DRAFT_1184496</name>
</gene>
<proteinExistence type="predicted"/>
<protein>
    <submittedName>
        <fullName evidence="3">Uncharacterized protein</fullName>
    </submittedName>
</protein>
<organism evidence="3 4">
    <name type="scientific">Mycena rosella</name>
    <name type="common">Pink bonnet</name>
    <name type="synonym">Agaricus rosellus</name>
    <dbReference type="NCBI Taxonomy" id="1033263"/>
    <lineage>
        <taxon>Eukaryota</taxon>
        <taxon>Fungi</taxon>
        <taxon>Dikarya</taxon>
        <taxon>Basidiomycota</taxon>
        <taxon>Agaricomycotina</taxon>
        <taxon>Agaricomycetes</taxon>
        <taxon>Agaricomycetidae</taxon>
        <taxon>Agaricales</taxon>
        <taxon>Marasmiineae</taxon>
        <taxon>Mycenaceae</taxon>
        <taxon>Mycena</taxon>
    </lineage>
</organism>
<evidence type="ECO:0000313" key="3">
    <source>
        <dbReference type="EMBL" id="KAJ7665738.1"/>
    </source>
</evidence>
<feature type="region of interest" description="Disordered" evidence="1">
    <location>
        <begin position="88"/>
        <end position="108"/>
    </location>
</feature>
<evidence type="ECO:0000256" key="2">
    <source>
        <dbReference type="SAM" id="SignalP"/>
    </source>
</evidence>
<dbReference type="EMBL" id="JARKIE010000213">
    <property type="protein sequence ID" value="KAJ7665738.1"/>
    <property type="molecule type" value="Genomic_DNA"/>
</dbReference>
<keyword evidence="2" id="KW-0732">Signal</keyword>
<name>A0AAD7CVG6_MYCRO</name>
<sequence>MDFNLALIYTVSLFCIPLLGQHRYECLHDQQLLYLPSNEQFQDLCMQFGRRNESDVLSREHIQIPDLSTALGTVDAMLKGVPVSSGLASGTLSTVENPGSSPTASGSS</sequence>
<reference evidence="3" key="1">
    <citation type="submission" date="2023-03" db="EMBL/GenBank/DDBJ databases">
        <title>Massive genome expansion in bonnet fungi (Mycena s.s.) driven by repeated elements and novel gene families across ecological guilds.</title>
        <authorList>
            <consortium name="Lawrence Berkeley National Laboratory"/>
            <person name="Harder C.B."/>
            <person name="Miyauchi S."/>
            <person name="Viragh M."/>
            <person name="Kuo A."/>
            <person name="Thoen E."/>
            <person name="Andreopoulos B."/>
            <person name="Lu D."/>
            <person name="Skrede I."/>
            <person name="Drula E."/>
            <person name="Henrissat B."/>
            <person name="Morin E."/>
            <person name="Kohler A."/>
            <person name="Barry K."/>
            <person name="LaButti K."/>
            <person name="Morin E."/>
            <person name="Salamov A."/>
            <person name="Lipzen A."/>
            <person name="Mereny Z."/>
            <person name="Hegedus B."/>
            <person name="Baldrian P."/>
            <person name="Stursova M."/>
            <person name="Weitz H."/>
            <person name="Taylor A."/>
            <person name="Grigoriev I.V."/>
            <person name="Nagy L.G."/>
            <person name="Martin F."/>
            <person name="Kauserud H."/>
        </authorList>
    </citation>
    <scope>NUCLEOTIDE SEQUENCE</scope>
    <source>
        <strain evidence="3">CBHHK067</strain>
    </source>
</reference>
<dbReference type="AlphaFoldDB" id="A0AAD7CVG6"/>